<dbReference type="PROSITE" id="PS51257">
    <property type="entry name" value="PROKAR_LIPOPROTEIN"/>
    <property type="match status" value="1"/>
</dbReference>
<dbReference type="Proteomes" id="UP000199601">
    <property type="component" value="Unassembled WGS sequence"/>
</dbReference>
<feature type="region of interest" description="Disordered" evidence="1">
    <location>
        <begin position="70"/>
        <end position="102"/>
    </location>
</feature>
<dbReference type="AlphaFoldDB" id="A0A0U1DCK6"/>
<name>A0A0U1DCK6_9MYCO</name>
<dbReference type="OrthoDB" id="5187941at2"/>
<dbReference type="EMBL" id="CTEC01000001">
    <property type="protein sequence ID" value="CQD12751.1"/>
    <property type="molecule type" value="Genomic_DNA"/>
</dbReference>
<accession>A0A0U1DCK6</accession>
<feature type="transmembrane region" description="Helical" evidence="2">
    <location>
        <begin position="12"/>
        <end position="30"/>
    </location>
</feature>
<feature type="transmembrane region" description="Helical" evidence="2">
    <location>
        <begin position="42"/>
        <end position="60"/>
    </location>
</feature>
<keyword evidence="2" id="KW-0812">Transmembrane</keyword>
<feature type="compositionally biased region" description="Pro residues" evidence="1">
    <location>
        <begin position="90"/>
        <end position="99"/>
    </location>
</feature>
<keyword evidence="3" id="KW-0449">Lipoprotein</keyword>
<evidence type="ECO:0000256" key="1">
    <source>
        <dbReference type="SAM" id="MobiDB-lite"/>
    </source>
</evidence>
<evidence type="ECO:0000313" key="3">
    <source>
        <dbReference type="EMBL" id="CQD12751.1"/>
    </source>
</evidence>
<gene>
    <name evidence="3" type="primary">lprD</name>
    <name evidence="3" type="ORF">BN000_02715</name>
</gene>
<keyword evidence="2" id="KW-1133">Transmembrane helix</keyword>
<proteinExistence type="predicted"/>
<evidence type="ECO:0000313" key="4">
    <source>
        <dbReference type="Proteomes" id="UP000199601"/>
    </source>
</evidence>
<evidence type="ECO:0000256" key="2">
    <source>
        <dbReference type="SAM" id="Phobius"/>
    </source>
</evidence>
<dbReference type="STRING" id="761804.BN000_02715"/>
<sequence>MSTTRRRRPALIALVIVAACGCLALGWWQWTRFQSVSGTFQNLGYALQWPLFAWFCVYAYRKYVRYEEMPPEPRRGPELTEIPAGLLPERPGPMQPPSDDPALAEYNAYLAELAKQDTEKENRTTA</sequence>
<dbReference type="RefSeq" id="WP_085239199.1">
    <property type="nucleotide sequence ID" value="NZ_CP157315.1"/>
</dbReference>
<keyword evidence="4" id="KW-1185">Reference proteome</keyword>
<reference evidence="4" key="1">
    <citation type="submission" date="2015-03" db="EMBL/GenBank/DDBJ databases">
        <authorList>
            <person name="Urmite Genomes"/>
        </authorList>
    </citation>
    <scope>NUCLEOTIDE SEQUENCE [LARGE SCALE GENOMIC DNA]</scope>
    <source>
        <strain evidence="4">CSUR P1344</strain>
    </source>
</reference>
<keyword evidence="2" id="KW-0472">Membrane</keyword>
<organism evidence="3 4">
    <name type="scientific">Mycobacterium europaeum</name>
    <dbReference type="NCBI Taxonomy" id="761804"/>
    <lineage>
        <taxon>Bacteria</taxon>
        <taxon>Bacillati</taxon>
        <taxon>Actinomycetota</taxon>
        <taxon>Actinomycetes</taxon>
        <taxon>Mycobacteriales</taxon>
        <taxon>Mycobacteriaceae</taxon>
        <taxon>Mycobacterium</taxon>
        <taxon>Mycobacterium simiae complex</taxon>
    </lineage>
</organism>
<protein>
    <submittedName>
        <fullName evidence="3">Lipoprotein LprD</fullName>
    </submittedName>
</protein>